<proteinExistence type="predicted"/>
<comment type="caution">
    <text evidence="1">The sequence shown here is derived from an EMBL/GenBank/DDBJ whole genome shotgun (WGS) entry which is preliminary data.</text>
</comment>
<gene>
    <name evidence="1" type="ORF">MRB53_001014</name>
</gene>
<evidence type="ECO:0000313" key="2">
    <source>
        <dbReference type="Proteomes" id="UP001234297"/>
    </source>
</evidence>
<organism evidence="1 2">
    <name type="scientific">Persea americana</name>
    <name type="common">Avocado</name>
    <dbReference type="NCBI Taxonomy" id="3435"/>
    <lineage>
        <taxon>Eukaryota</taxon>
        <taxon>Viridiplantae</taxon>
        <taxon>Streptophyta</taxon>
        <taxon>Embryophyta</taxon>
        <taxon>Tracheophyta</taxon>
        <taxon>Spermatophyta</taxon>
        <taxon>Magnoliopsida</taxon>
        <taxon>Magnoliidae</taxon>
        <taxon>Laurales</taxon>
        <taxon>Lauraceae</taxon>
        <taxon>Persea</taxon>
    </lineage>
</organism>
<keyword evidence="2" id="KW-1185">Reference proteome</keyword>
<sequence>MLKDNISTKDKLNTTAGSFALLRSVVPRDSGVVNRLRKAGAVILGKAGLTEWANYRSSNMKNGWSARGGYVKNPYVLSMDPSGSSTGSAVCVAANLVMVSLGTETSGSIIAPSSLSGVVGIKPTLCLTSRAGVIPITVRQDTVGPIGRTVSDAVYLLDEIVGYDPRDEITMEAMQYIPRESPIKSLADAITFNENHADPEKLTEFGQDLFIESEKTALPNSEYTNAVNKLLNVSEQGFETYMKNNNLDAMVAPEDLASSILGVGGYPGIVIPAGFDPDGLPFGIMFGGLKGSDAALIEIAYALEQLTKVRKPPKL</sequence>
<protein>
    <submittedName>
        <fullName evidence="1">Uncharacterized protein</fullName>
    </submittedName>
</protein>
<dbReference type="Proteomes" id="UP001234297">
    <property type="component" value="Chromosome 1"/>
</dbReference>
<evidence type="ECO:0000313" key="1">
    <source>
        <dbReference type="EMBL" id="KAJ8647991.1"/>
    </source>
</evidence>
<dbReference type="EMBL" id="CM056809">
    <property type="protein sequence ID" value="KAJ8647991.1"/>
    <property type="molecule type" value="Genomic_DNA"/>
</dbReference>
<reference evidence="1 2" key="1">
    <citation type="journal article" date="2022" name="Hortic Res">
        <title>A haplotype resolved chromosomal level avocado genome allows analysis of novel avocado genes.</title>
        <authorList>
            <person name="Nath O."/>
            <person name="Fletcher S.J."/>
            <person name="Hayward A."/>
            <person name="Shaw L.M."/>
            <person name="Masouleh A.K."/>
            <person name="Furtado A."/>
            <person name="Henry R.J."/>
            <person name="Mitter N."/>
        </authorList>
    </citation>
    <scope>NUCLEOTIDE SEQUENCE [LARGE SCALE GENOMIC DNA]</scope>
    <source>
        <strain evidence="2">cv. Hass</strain>
    </source>
</reference>
<accession>A0ACC2MRE6</accession>
<name>A0ACC2MRE6_PERAE</name>